<proteinExistence type="predicted"/>
<evidence type="ECO:0000313" key="1">
    <source>
        <dbReference type="EMBL" id="CEK10763.1"/>
    </source>
</evidence>
<dbReference type="STRING" id="449.LHA_1724"/>
<dbReference type="PATRIC" id="fig|449.7.peg.3338"/>
<dbReference type="AlphaFoldDB" id="A0A0A8UPU0"/>
<evidence type="ECO:0000313" key="2">
    <source>
        <dbReference type="Proteomes" id="UP000032803"/>
    </source>
</evidence>
<organism evidence="1 2">
    <name type="scientific">Legionella hackeliae</name>
    <dbReference type="NCBI Taxonomy" id="449"/>
    <lineage>
        <taxon>Bacteria</taxon>
        <taxon>Pseudomonadati</taxon>
        <taxon>Pseudomonadota</taxon>
        <taxon>Gammaproteobacteria</taxon>
        <taxon>Legionellales</taxon>
        <taxon>Legionellaceae</taxon>
        <taxon>Legionella</taxon>
    </lineage>
</organism>
<dbReference type="RefSeq" id="WP_045106074.1">
    <property type="nucleotide sequence ID" value="NZ_LN681225.1"/>
</dbReference>
<gene>
    <name evidence="1" type="ORF">LHA_1724</name>
</gene>
<protein>
    <submittedName>
        <fullName evidence="1">Uncharacterized protein</fullName>
    </submittedName>
</protein>
<name>A0A0A8UPU0_LEGHA</name>
<dbReference type="HOGENOM" id="CLU_1784459_0_0_6"/>
<dbReference type="EMBL" id="LN681225">
    <property type="protein sequence ID" value="CEK10763.1"/>
    <property type="molecule type" value="Genomic_DNA"/>
</dbReference>
<sequence>MNLRELHKNLMNRIISAQFDDNELKPVKKFLNEETSYFELLTACFTPLPNYKNKCFIDFLKDKDKYPACIEYEYLGFLLYQAQINNYRFKSLPQDKCTPDESHSISAHILKTIKLDNIKDEQKFIYLANCLKNEKNLQRYMCHSL</sequence>
<dbReference type="KEGG" id="lha:LHA_1724"/>
<accession>A0A0A8UPU0</accession>
<keyword evidence="2" id="KW-1185">Reference proteome</keyword>
<reference evidence="2" key="1">
    <citation type="submission" date="2014-09" db="EMBL/GenBank/DDBJ databases">
        <authorList>
            <person name="Gomez-Valero L."/>
        </authorList>
    </citation>
    <scope>NUCLEOTIDE SEQUENCE [LARGE SCALE GENOMIC DNA]</scope>
    <source>
        <strain evidence="2">ATCC35250</strain>
    </source>
</reference>
<dbReference type="Proteomes" id="UP000032803">
    <property type="component" value="Chromosome I"/>
</dbReference>